<feature type="domain" description="Ferric oxidoreductase" evidence="6">
    <location>
        <begin position="8"/>
        <end position="130"/>
    </location>
</feature>
<proteinExistence type="predicted"/>
<evidence type="ECO:0000256" key="4">
    <source>
        <dbReference type="ARBA" id="ARBA00023136"/>
    </source>
</evidence>
<feature type="transmembrane region" description="Helical" evidence="5">
    <location>
        <begin position="86"/>
        <end position="106"/>
    </location>
</feature>
<accession>A0A1X9LR88</accession>
<feature type="transmembrane region" description="Helical" evidence="5">
    <location>
        <begin position="148"/>
        <end position="166"/>
    </location>
</feature>
<evidence type="ECO:0000259" key="6">
    <source>
        <dbReference type="Pfam" id="PF01794"/>
    </source>
</evidence>
<dbReference type="Pfam" id="PF01794">
    <property type="entry name" value="Ferric_reduct"/>
    <property type="match status" value="1"/>
</dbReference>
<geneLocation type="plasmid" evidence="7">
    <name>unnamed1</name>
</geneLocation>
<protein>
    <submittedName>
        <fullName evidence="7">Iron reductase</fullName>
    </submittedName>
</protein>
<keyword evidence="3 5" id="KW-1133">Transmembrane helix</keyword>
<dbReference type="KEGG" id="cphy:B5808_19670"/>
<gene>
    <name evidence="7" type="ORF">B5808_19670</name>
</gene>
<keyword evidence="2 5" id="KW-0812">Transmembrane</keyword>
<feature type="transmembrane region" description="Helical" evidence="5">
    <location>
        <begin position="118"/>
        <end position="136"/>
    </location>
</feature>
<evidence type="ECO:0000256" key="5">
    <source>
        <dbReference type="SAM" id="Phobius"/>
    </source>
</evidence>
<sequence>MWAIGRVSGIVSLGLFTASVLLGILTRAGRPLPGLPRFGIVLIHRNVSLLASVFLILHVATLLGDSYAQLSLVDVVVPFLGSYQPFWQGLGTVAFDLVVAVVITALLRHRLPVRVFRLVHWSVYLMWPVAVLHSIGNGTDSTSAWFDILAASAATAVAAATTWRIASTLFRTTPLEKAAQAQRTTR</sequence>
<feature type="transmembrane region" description="Helical" evidence="5">
    <location>
        <begin position="47"/>
        <end position="66"/>
    </location>
</feature>
<evidence type="ECO:0000256" key="2">
    <source>
        <dbReference type="ARBA" id="ARBA00022692"/>
    </source>
</evidence>
<organism evidence="7 8">
    <name type="scientific">Cnuibacter physcomitrellae</name>
    <dbReference type="NCBI Taxonomy" id="1619308"/>
    <lineage>
        <taxon>Bacteria</taxon>
        <taxon>Bacillati</taxon>
        <taxon>Actinomycetota</taxon>
        <taxon>Actinomycetes</taxon>
        <taxon>Micrococcales</taxon>
        <taxon>Microbacteriaceae</taxon>
        <taxon>Cnuibacter</taxon>
    </lineage>
</organism>
<evidence type="ECO:0000313" key="7">
    <source>
        <dbReference type="EMBL" id="ARJ07714.1"/>
    </source>
</evidence>
<dbReference type="GO" id="GO:0016020">
    <property type="term" value="C:membrane"/>
    <property type="evidence" value="ECO:0007669"/>
    <property type="project" value="UniProtKB-SubCell"/>
</dbReference>
<dbReference type="AlphaFoldDB" id="A0A1X9LR88"/>
<reference evidence="7 8" key="1">
    <citation type="submission" date="2017-04" db="EMBL/GenBank/DDBJ databases">
        <authorList>
            <person name="Afonso C.L."/>
            <person name="Miller P.J."/>
            <person name="Scott M.A."/>
            <person name="Spackman E."/>
            <person name="Goraichik I."/>
            <person name="Dimitrov K.M."/>
            <person name="Suarez D.L."/>
            <person name="Swayne D.E."/>
        </authorList>
    </citation>
    <scope>NUCLEOTIDE SEQUENCE [LARGE SCALE GENOMIC DNA]</scope>
    <source>
        <strain evidence="8">XA(T)</strain>
        <plasmid evidence="8">Plasmid unnamed1</plasmid>
    </source>
</reference>
<feature type="transmembrane region" description="Helical" evidence="5">
    <location>
        <begin position="6"/>
        <end position="26"/>
    </location>
</feature>
<comment type="subcellular location">
    <subcellularLocation>
        <location evidence="1">Membrane</location>
        <topology evidence="1">Multi-pass membrane protein</topology>
    </subcellularLocation>
</comment>
<evidence type="ECO:0000256" key="1">
    <source>
        <dbReference type="ARBA" id="ARBA00004141"/>
    </source>
</evidence>
<keyword evidence="4 5" id="KW-0472">Membrane</keyword>
<evidence type="ECO:0000313" key="8">
    <source>
        <dbReference type="Proteomes" id="UP000192775"/>
    </source>
</evidence>
<keyword evidence="8" id="KW-1185">Reference proteome</keyword>
<dbReference type="EMBL" id="CP020716">
    <property type="protein sequence ID" value="ARJ07714.1"/>
    <property type="molecule type" value="Genomic_DNA"/>
</dbReference>
<evidence type="ECO:0000256" key="3">
    <source>
        <dbReference type="ARBA" id="ARBA00022989"/>
    </source>
</evidence>
<dbReference type="InterPro" id="IPR013130">
    <property type="entry name" value="Fe3_Rdtase_TM_dom"/>
</dbReference>
<name>A0A1X9LR88_9MICO</name>
<keyword evidence="7" id="KW-0614">Plasmid</keyword>
<dbReference type="Proteomes" id="UP000192775">
    <property type="component" value="Plasmid unnamed1"/>
</dbReference>